<dbReference type="InterPro" id="IPR050272">
    <property type="entry name" value="Isochorismatase-like_hydrls"/>
</dbReference>
<keyword evidence="5" id="KW-1185">Reference proteome</keyword>
<protein>
    <submittedName>
        <fullName evidence="4">Isochorismatase family protein</fullName>
    </submittedName>
</protein>
<evidence type="ECO:0000313" key="5">
    <source>
        <dbReference type="Proteomes" id="UP001579974"/>
    </source>
</evidence>
<dbReference type="SUPFAM" id="SSF52499">
    <property type="entry name" value="Isochorismatase-like hydrolases"/>
    <property type="match status" value="1"/>
</dbReference>
<gene>
    <name evidence="4" type="ORF">KKP3000_002269</name>
</gene>
<evidence type="ECO:0000313" key="4">
    <source>
        <dbReference type="EMBL" id="MFB5189268.1"/>
    </source>
</evidence>
<reference evidence="4 5" key="1">
    <citation type="journal article" date="2024" name="Int. J. Mol. Sci.">
        <title>Exploration of Alicyclobacillus spp. Genome in Search of Antibiotic Resistance.</title>
        <authorList>
            <person name="Bucka-Kolendo J."/>
            <person name="Kiousi D.E."/>
            <person name="Dekowska A."/>
            <person name="Mikolajczuk-Szczyrba A."/>
            <person name="Karadedos D.M."/>
            <person name="Michael P."/>
            <person name="Galanis A."/>
            <person name="Sokolowska B."/>
        </authorList>
    </citation>
    <scope>NUCLEOTIDE SEQUENCE [LARGE SCALE GENOMIC DNA]</scope>
    <source>
        <strain evidence="4 5">KKP 3000</strain>
    </source>
</reference>
<comment type="similarity">
    <text evidence="1">Belongs to the isochorismatase family.</text>
</comment>
<dbReference type="InterPro" id="IPR000868">
    <property type="entry name" value="Isochorismatase-like_dom"/>
</dbReference>
<name>A0ABV5AAI6_9BACL</name>
<proteinExistence type="inferred from homology"/>
<comment type="caution">
    <text evidence="4">The sequence shown here is derived from an EMBL/GenBank/DDBJ whole genome shotgun (WGS) entry which is preliminary data.</text>
</comment>
<dbReference type="PANTHER" id="PTHR43540:SF1">
    <property type="entry name" value="ISOCHORISMATASE HYDROLASE"/>
    <property type="match status" value="1"/>
</dbReference>
<evidence type="ECO:0000256" key="1">
    <source>
        <dbReference type="ARBA" id="ARBA00006336"/>
    </source>
</evidence>
<dbReference type="EMBL" id="JBDXSU010000002">
    <property type="protein sequence ID" value="MFB5189268.1"/>
    <property type="molecule type" value="Genomic_DNA"/>
</dbReference>
<feature type="domain" description="Isochorismatase-like" evidence="3">
    <location>
        <begin position="27"/>
        <end position="202"/>
    </location>
</feature>
<dbReference type="PANTHER" id="PTHR43540">
    <property type="entry name" value="PEROXYUREIDOACRYLATE/UREIDOACRYLATE AMIDOHYDROLASE-RELATED"/>
    <property type="match status" value="1"/>
</dbReference>
<evidence type="ECO:0000259" key="3">
    <source>
        <dbReference type="Pfam" id="PF00857"/>
    </source>
</evidence>
<keyword evidence="2" id="KW-0378">Hydrolase</keyword>
<dbReference type="Gene3D" id="3.40.50.850">
    <property type="entry name" value="Isochorismatase-like"/>
    <property type="match status" value="1"/>
</dbReference>
<dbReference type="Proteomes" id="UP001579974">
    <property type="component" value="Unassembled WGS sequence"/>
</dbReference>
<evidence type="ECO:0000256" key="2">
    <source>
        <dbReference type="ARBA" id="ARBA00022801"/>
    </source>
</evidence>
<accession>A0ABV5AAI6</accession>
<dbReference type="InterPro" id="IPR036380">
    <property type="entry name" value="Isochorismatase-like_sf"/>
</dbReference>
<sequence length="213" mass="23499">MRTDETAQELLLQRGFGGELELGKQPAVIVVDMIVGFTDPNYPLGSDLTPEITRINQLLDFAHAHDMPVYFTTIAYDDKSLADSGIWVNKMQGLETLIKGTRAVEVDARLHVEVGDALLVKKYASAFFGTDLVSRLIHNHVDTLLVTGCTTSGCVRATVVDALQYGFAPIVVEDAVGDRWSESHAISLFDMRQKYADVFTCETVLQKLDGYLV</sequence>
<dbReference type="Pfam" id="PF00857">
    <property type="entry name" value="Isochorismatase"/>
    <property type="match status" value="1"/>
</dbReference>
<dbReference type="RefSeq" id="WP_275472588.1">
    <property type="nucleotide sequence ID" value="NZ_CP162940.1"/>
</dbReference>
<organism evidence="4 5">
    <name type="scientific">Alicyclobacillus fastidiosus</name>
    <dbReference type="NCBI Taxonomy" id="392011"/>
    <lineage>
        <taxon>Bacteria</taxon>
        <taxon>Bacillati</taxon>
        <taxon>Bacillota</taxon>
        <taxon>Bacilli</taxon>
        <taxon>Bacillales</taxon>
        <taxon>Alicyclobacillaceae</taxon>
        <taxon>Alicyclobacillus</taxon>
    </lineage>
</organism>